<sequence length="49" mass="4957">MHTIRTRPTGATGGHAMSRKESAWSLAGSTWGGAVPTGGTDQGGLFADI</sequence>
<evidence type="ECO:0000256" key="1">
    <source>
        <dbReference type="SAM" id="MobiDB-lite"/>
    </source>
</evidence>
<proteinExistence type="predicted"/>
<name>A0A066YLX5_9ACTN</name>
<feature type="region of interest" description="Disordered" evidence="1">
    <location>
        <begin position="30"/>
        <end position="49"/>
    </location>
</feature>
<dbReference type="EMBL" id="JNBY01000158">
    <property type="protein sequence ID" value="KDN80934.1"/>
    <property type="molecule type" value="Genomic_DNA"/>
</dbReference>
<dbReference type="AlphaFoldDB" id="A0A066YLX5"/>
<keyword evidence="3" id="KW-1185">Reference proteome</keyword>
<comment type="caution">
    <text evidence="2">The sequence shown here is derived from an EMBL/GenBank/DDBJ whole genome shotgun (WGS) entry which is preliminary data.</text>
</comment>
<evidence type="ECO:0000313" key="2">
    <source>
        <dbReference type="EMBL" id="KDN80934.1"/>
    </source>
</evidence>
<protein>
    <submittedName>
        <fullName evidence="2">Uncharacterized protein</fullName>
    </submittedName>
</protein>
<organism evidence="2 3">
    <name type="scientific">Kitasatospora cheerisanensis KCTC 2395</name>
    <dbReference type="NCBI Taxonomy" id="1348663"/>
    <lineage>
        <taxon>Bacteria</taxon>
        <taxon>Bacillati</taxon>
        <taxon>Actinomycetota</taxon>
        <taxon>Actinomycetes</taxon>
        <taxon>Kitasatosporales</taxon>
        <taxon>Streptomycetaceae</taxon>
        <taxon>Kitasatospora</taxon>
    </lineage>
</organism>
<gene>
    <name evidence="2" type="ORF">KCH_72870</name>
</gene>
<dbReference type="PATRIC" id="fig|1348663.4.peg.7045"/>
<dbReference type="Proteomes" id="UP000027178">
    <property type="component" value="Unassembled WGS sequence"/>
</dbReference>
<reference evidence="2 3" key="1">
    <citation type="submission" date="2014-05" db="EMBL/GenBank/DDBJ databases">
        <title>Draft Genome Sequence of Kitasatospora cheerisanensis KCTC 2395.</title>
        <authorList>
            <person name="Nam D.H."/>
        </authorList>
    </citation>
    <scope>NUCLEOTIDE SEQUENCE [LARGE SCALE GENOMIC DNA]</scope>
    <source>
        <strain evidence="2 3">KCTC 2395</strain>
    </source>
</reference>
<dbReference type="HOGENOM" id="CLU_3136703_0_0_11"/>
<evidence type="ECO:0000313" key="3">
    <source>
        <dbReference type="Proteomes" id="UP000027178"/>
    </source>
</evidence>
<feature type="region of interest" description="Disordered" evidence="1">
    <location>
        <begin position="1"/>
        <end position="24"/>
    </location>
</feature>
<accession>A0A066YLX5</accession>